<evidence type="ECO:0000313" key="2">
    <source>
        <dbReference type="Proteomes" id="UP000829542"/>
    </source>
</evidence>
<evidence type="ECO:0000313" key="1">
    <source>
        <dbReference type="EMBL" id="UNM95829.1"/>
    </source>
</evidence>
<dbReference type="RefSeq" id="WP_242148480.1">
    <property type="nucleotide sequence ID" value="NZ_CP093379.1"/>
</dbReference>
<reference evidence="1 2" key="1">
    <citation type="submission" date="2022-03" db="EMBL/GenBank/DDBJ databases">
        <title>Ignatzschineria rhizosphaerae HR5S32.</title>
        <authorList>
            <person name="Sun J.Q."/>
            <person name="Feng J.Y."/>
        </authorList>
    </citation>
    <scope>NUCLEOTIDE SEQUENCE [LARGE SCALE GENOMIC DNA]</scope>
    <source>
        <strain evidence="1 2">HR5S32</strain>
    </source>
</reference>
<dbReference type="EMBL" id="CP093379">
    <property type="protein sequence ID" value="UNM95829.1"/>
    <property type="molecule type" value="Genomic_DNA"/>
</dbReference>
<keyword evidence="2" id="KW-1185">Reference proteome</keyword>
<dbReference type="InterPro" id="IPR015001">
    <property type="entry name" value="DUF1850"/>
</dbReference>
<protein>
    <submittedName>
        <fullName evidence="1">DUF1850 domain-containing protein</fullName>
    </submittedName>
</protein>
<name>A0ABY3WYX3_9GAMM</name>
<gene>
    <name evidence="1" type="ORF">MMG00_11550</name>
</gene>
<dbReference type="Pfam" id="PF08905">
    <property type="entry name" value="DUF1850"/>
    <property type="match status" value="1"/>
</dbReference>
<organism evidence="1 2">
    <name type="scientific">Ignatzschineria rhizosphaerae</name>
    <dbReference type="NCBI Taxonomy" id="2923279"/>
    <lineage>
        <taxon>Bacteria</taxon>
        <taxon>Pseudomonadati</taxon>
        <taxon>Pseudomonadota</taxon>
        <taxon>Gammaproteobacteria</taxon>
        <taxon>Cardiobacteriales</taxon>
        <taxon>Ignatzschineriaceae</taxon>
        <taxon>Ignatzschineria</taxon>
    </lineage>
</organism>
<sequence length="171" mass="20149">MMSKLRSNYSQKSLLIVGLIFCIALLLLLIGSVYSKNFTVIQTSIIHCKIAQPYFGLSWIHSVDKTPWLEYYERQDQGFLLTETKFKTFGAGVPHDGEVLESQDSMIHYRMNQMIPEINWIIDKDVSSTIILPDNRLWKIYNNHEHFSEVQIRNQLLNFWQRLLIRNCHES</sequence>
<accession>A0ABY3WYX3</accession>
<proteinExistence type="predicted"/>
<dbReference type="Proteomes" id="UP000829542">
    <property type="component" value="Chromosome"/>
</dbReference>